<evidence type="ECO:0000256" key="1">
    <source>
        <dbReference type="SAM" id="Phobius"/>
    </source>
</evidence>
<dbReference type="EMBL" id="JAHESD010000023">
    <property type="protein sequence ID" value="MBT1703981.1"/>
    <property type="molecule type" value="Genomic_DNA"/>
</dbReference>
<keyword evidence="1" id="KW-1133">Transmembrane helix</keyword>
<gene>
    <name evidence="2" type="ORF">KK060_11860</name>
</gene>
<dbReference type="RefSeq" id="WP_254153942.1">
    <property type="nucleotide sequence ID" value="NZ_JAHESD010000023.1"/>
</dbReference>
<feature type="transmembrane region" description="Helical" evidence="1">
    <location>
        <begin position="170"/>
        <end position="197"/>
    </location>
</feature>
<feature type="transmembrane region" description="Helical" evidence="1">
    <location>
        <begin position="137"/>
        <end position="158"/>
    </location>
</feature>
<accession>A0ABS5VVG0</accession>
<protein>
    <submittedName>
        <fullName evidence="2">Uncharacterized protein</fullName>
    </submittedName>
</protein>
<feature type="transmembrane region" description="Helical" evidence="1">
    <location>
        <begin position="111"/>
        <end position="131"/>
    </location>
</feature>
<proteinExistence type="predicted"/>
<keyword evidence="3" id="KW-1185">Reference proteome</keyword>
<organism evidence="2 3">
    <name type="scientific">Chryseosolibacter indicus</name>
    <dbReference type="NCBI Taxonomy" id="2782351"/>
    <lineage>
        <taxon>Bacteria</taxon>
        <taxon>Pseudomonadati</taxon>
        <taxon>Bacteroidota</taxon>
        <taxon>Cytophagia</taxon>
        <taxon>Cytophagales</taxon>
        <taxon>Chryseotaleaceae</taxon>
        <taxon>Chryseosolibacter</taxon>
    </lineage>
</organism>
<keyword evidence="1" id="KW-0812">Transmembrane</keyword>
<feature type="transmembrane region" description="Helical" evidence="1">
    <location>
        <begin position="69"/>
        <end position="91"/>
    </location>
</feature>
<keyword evidence="1" id="KW-0472">Membrane</keyword>
<sequence length="207" mass="22892">MKDITEYEKDLSSIRNMMERSVKFISLSGISGVMAGIYALIGATTAYFTIHYPVSPLNYRTYSVNERTILIKLSIIAIIVLTASIGTALWFSQRKAKKHKVSLWNTTSKRLLQSVITPLVTGGLLIIILLANGHYGVAAPASLIFYGLALIQAGQYTYDEIRYLGFCEIVIGLIAAALPGFGLIFWALGFGVLHVIYGSVMHYRYDK</sequence>
<dbReference type="Proteomes" id="UP000772618">
    <property type="component" value="Unassembled WGS sequence"/>
</dbReference>
<feature type="transmembrane region" description="Helical" evidence="1">
    <location>
        <begin position="24"/>
        <end position="49"/>
    </location>
</feature>
<evidence type="ECO:0000313" key="3">
    <source>
        <dbReference type="Proteomes" id="UP000772618"/>
    </source>
</evidence>
<reference evidence="2 3" key="1">
    <citation type="submission" date="2021-05" db="EMBL/GenBank/DDBJ databases">
        <title>A Polyphasic approach of four new species of the genus Ohtaekwangia: Ohtaekwangia histidinii sp. nov., Ohtaekwangia cretensis sp. nov., Ohtaekwangia indiensis sp. nov., Ohtaekwangia reichenbachii sp. nov. from diverse environment.</title>
        <authorList>
            <person name="Octaviana S."/>
        </authorList>
    </citation>
    <scope>NUCLEOTIDE SEQUENCE [LARGE SCALE GENOMIC DNA]</scope>
    <source>
        <strain evidence="2 3">PWU20</strain>
    </source>
</reference>
<comment type="caution">
    <text evidence="2">The sequence shown here is derived from an EMBL/GenBank/DDBJ whole genome shotgun (WGS) entry which is preliminary data.</text>
</comment>
<name>A0ABS5VVG0_9BACT</name>
<evidence type="ECO:0000313" key="2">
    <source>
        <dbReference type="EMBL" id="MBT1703981.1"/>
    </source>
</evidence>